<reference evidence="6 9" key="2">
    <citation type="submission" date="2020-01" db="EMBL/GenBank/DDBJ databases">
        <authorList>
            <person name="Sanchez-Estrada R."/>
            <person name="Gonzalez-Y-Merchand J.A."/>
            <person name="Rivera-Gutierrez S."/>
        </authorList>
    </citation>
    <scope>NUCLEOTIDE SEQUENCE [LARGE SCALE GENOMIC DNA]</scope>
    <source>
        <strain evidence="6 9">CST 7247</strain>
    </source>
</reference>
<evidence type="ECO:0000313" key="9">
    <source>
        <dbReference type="Proteomes" id="UP000466523"/>
    </source>
</evidence>
<feature type="domain" description="N-acetylmuramoyl-L-alanine amidase" evidence="5">
    <location>
        <begin position="25"/>
        <end position="158"/>
    </location>
</feature>
<dbReference type="AlphaFoldDB" id="A0A1X0DYY3"/>
<dbReference type="Gene3D" id="3.40.80.10">
    <property type="entry name" value="Peptidoglycan recognition protein-like"/>
    <property type="match status" value="1"/>
</dbReference>
<evidence type="ECO:0000256" key="3">
    <source>
        <dbReference type="ARBA" id="ARBA00022801"/>
    </source>
</evidence>
<keyword evidence="4" id="KW-0961">Cell wall biogenesis/degradation</keyword>
<dbReference type="GO" id="GO:0008745">
    <property type="term" value="F:N-acetylmuramoyl-L-alanine amidase activity"/>
    <property type="evidence" value="ECO:0007669"/>
    <property type="project" value="UniProtKB-EC"/>
</dbReference>
<protein>
    <recommendedName>
        <fullName evidence="2">N-acetylmuramoyl-L-alanine amidase</fullName>
        <ecNumber evidence="2">3.5.1.28</ecNumber>
    </recommendedName>
</protein>
<dbReference type="Proteomes" id="UP000192713">
    <property type="component" value="Unassembled WGS sequence"/>
</dbReference>
<evidence type="ECO:0000256" key="4">
    <source>
        <dbReference type="ARBA" id="ARBA00023316"/>
    </source>
</evidence>
<dbReference type="EMBL" id="JAACYR010000073">
    <property type="protein sequence ID" value="NDJ91047.1"/>
    <property type="molecule type" value="Genomic_DNA"/>
</dbReference>
<dbReference type="CDD" id="cd06583">
    <property type="entry name" value="PGRP"/>
    <property type="match status" value="1"/>
</dbReference>
<dbReference type="SMART" id="SM00644">
    <property type="entry name" value="Ami_2"/>
    <property type="match status" value="1"/>
</dbReference>
<comment type="caution">
    <text evidence="7">The sequence shown here is derived from an EMBL/GenBank/DDBJ whole genome shotgun (WGS) entry which is preliminary data.</text>
</comment>
<comment type="catalytic activity">
    <reaction evidence="1">
        <text>Hydrolyzes the link between N-acetylmuramoyl residues and L-amino acid residues in certain cell-wall glycopeptides.</text>
        <dbReference type="EC" id="3.5.1.28"/>
    </reaction>
</comment>
<evidence type="ECO:0000256" key="1">
    <source>
        <dbReference type="ARBA" id="ARBA00001561"/>
    </source>
</evidence>
<organism evidence="7 8">
    <name type="scientific">Mycolicibacter kumamotonensis</name>
    <dbReference type="NCBI Taxonomy" id="354243"/>
    <lineage>
        <taxon>Bacteria</taxon>
        <taxon>Bacillati</taxon>
        <taxon>Actinomycetota</taxon>
        <taxon>Actinomycetes</taxon>
        <taxon>Mycobacteriales</taxon>
        <taxon>Mycobacteriaceae</taxon>
        <taxon>Mycolicibacter</taxon>
    </lineage>
</organism>
<dbReference type="InterPro" id="IPR051206">
    <property type="entry name" value="NAMLAA_amidase_2"/>
</dbReference>
<keyword evidence="3" id="KW-0378">Hydrolase</keyword>
<dbReference type="EC" id="3.5.1.28" evidence="2"/>
<dbReference type="SUPFAM" id="SSF55846">
    <property type="entry name" value="N-acetylmuramoyl-L-alanine amidase-like"/>
    <property type="match status" value="1"/>
</dbReference>
<dbReference type="GO" id="GO:0009253">
    <property type="term" value="P:peptidoglycan catabolic process"/>
    <property type="evidence" value="ECO:0007669"/>
    <property type="project" value="InterPro"/>
</dbReference>
<dbReference type="RefSeq" id="WP_019737364.1">
    <property type="nucleotide sequence ID" value="NZ_JAACYR010000073.1"/>
</dbReference>
<dbReference type="InterPro" id="IPR036505">
    <property type="entry name" value="Amidase/PGRP_sf"/>
</dbReference>
<accession>A0A1X0DYY3</accession>
<dbReference type="GO" id="GO:0071555">
    <property type="term" value="P:cell wall organization"/>
    <property type="evidence" value="ECO:0007669"/>
    <property type="project" value="UniProtKB-KW"/>
</dbReference>
<dbReference type="PANTHER" id="PTHR30417:SF1">
    <property type="entry name" value="N-ACETYLMURAMOYL-L-ALANINE AMIDASE AMID"/>
    <property type="match status" value="1"/>
</dbReference>
<evidence type="ECO:0000256" key="2">
    <source>
        <dbReference type="ARBA" id="ARBA00011901"/>
    </source>
</evidence>
<gene>
    <name evidence="7" type="ORF">BST28_17780</name>
    <name evidence="6" type="ORF">GWR20_18150</name>
</gene>
<dbReference type="PANTHER" id="PTHR30417">
    <property type="entry name" value="N-ACETYLMURAMOYL-L-ALANINE AMIDASE AMID"/>
    <property type="match status" value="1"/>
</dbReference>
<dbReference type="EMBL" id="MVHU01000031">
    <property type="protein sequence ID" value="ORA77491.1"/>
    <property type="molecule type" value="Genomic_DNA"/>
</dbReference>
<evidence type="ECO:0000313" key="8">
    <source>
        <dbReference type="Proteomes" id="UP000192713"/>
    </source>
</evidence>
<evidence type="ECO:0000313" key="7">
    <source>
        <dbReference type="EMBL" id="ORA77491.1"/>
    </source>
</evidence>
<dbReference type="InterPro" id="IPR002502">
    <property type="entry name" value="Amidase_domain"/>
</dbReference>
<proteinExistence type="predicted"/>
<reference evidence="7 8" key="1">
    <citation type="submission" date="2017-02" db="EMBL/GenBank/DDBJ databases">
        <title>The new phylogeny of genus Mycobacterium.</title>
        <authorList>
            <person name="Tortoli E."/>
            <person name="Trovato A."/>
            <person name="Cirillo D.M."/>
        </authorList>
    </citation>
    <scope>NUCLEOTIDE SEQUENCE [LARGE SCALE GENOMIC DNA]</scope>
    <source>
        <strain evidence="7 8">DSM 45093</strain>
    </source>
</reference>
<evidence type="ECO:0000259" key="5">
    <source>
        <dbReference type="SMART" id="SM00644"/>
    </source>
</evidence>
<name>A0A1X0DYY3_9MYCO</name>
<dbReference type="Proteomes" id="UP000466523">
    <property type="component" value="Unassembled WGS sequence"/>
</dbReference>
<dbReference type="GO" id="GO:0009254">
    <property type="term" value="P:peptidoglycan turnover"/>
    <property type="evidence" value="ECO:0007669"/>
    <property type="project" value="TreeGrafter"/>
</dbReference>
<sequence>MSSNNPLWLPEVLRAEGLDVVEFPRWRFCGHGDFTDIWGVICHHTGADEAPPERIAGGTPALIGPLAQLHLAQNGTVTVIAGRIARHAGSGRYPGLPTDDADRHTIGIRAVNTGTEGWSTPQYDALVRCCAAILRKLSQPSSHVIGHREWNPRKWDPGALDVDRLRCDVAARLPEGKWKSERPDVTVE</sequence>
<evidence type="ECO:0000313" key="6">
    <source>
        <dbReference type="EMBL" id="NDJ91047.1"/>
    </source>
</evidence>
<dbReference type="Pfam" id="PF01510">
    <property type="entry name" value="Amidase_2"/>
    <property type="match status" value="1"/>
</dbReference>